<proteinExistence type="predicted"/>
<name>A0A0D6DQE0_LUPAN</name>
<accession>A0A0D6DQE0</accession>
<evidence type="ECO:0000313" key="1">
    <source>
        <dbReference type="EMBL" id="CCW03294.1"/>
    </source>
</evidence>
<organism evidence="1">
    <name type="scientific">Lupinus angustifolius</name>
    <name type="common">Narrow-leaved blue lupine</name>
    <dbReference type="NCBI Taxonomy" id="3871"/>
    <lineage>
        <taxon>Eukaryota</taxon>
        <taxon>Viridiplantae</taxon>
        <taxon>Streptophyta</taxon>
        <taxon>Embryophyta</taxon>
        <taxon>Tracheophyta</taxon>
        <taxon>Spermatophyta</taxon>
        <taxon>Magnoliopsida</taxon>
        <taxon>eudicotyledons</taxon>
        <taxon>Gunneridae</taxon>
        <taxon>Pentapetalae</taxon>
        <taxon>rosids</taxon>
        <taxon>fabids</taxon>
        <taxon>Fabales</taxon>
        <taxon>Fabaceae</taxon>
        <taxon>Papilionoideae</taxon>
        <taxon>50 kb inversion clade</taxon>
        <taxon>genistoids sensu lato</taxon>
        <taxon>core genistoids</taxon>
        <taxon>Genisteae</taxon>
        <taxon>Lupinus</taxon>
    </lineage>
</organism>
<sequence>MLGLLEDTWQQRIGLGASAGRRWTRVGTRFVDAGGCRIPRMISCVGDPRFNQWRRSNDCTNDCAYGYSGTRVPVCIVIWCGAAHRNLDAFRRLIGQRLGQREMKQEKKNNLIPLTHIYNNFLT</sequence>
<protein>
    <submittedName>
        <fullName evidence="1">Uncharacterized protein</fullName>
    </submittedName>
</protein>
<reference evidence="1" key="1">
    <citation type="submission" date="2013-03" db="EMBL/GenBank/DDBJ databases">
        <title>Microsatellite-based insight into Lupinus angustifolius genome: gene-rich regions sequencing and synteny to Medicago truncatula, Glycine max, Lotus japonicus, Phaseolus vulgaris and Cajanus cajan.</title>
        <authorList>
            <person name="Ksiazkiewicz M."/>
            <person name="Zielezinski A."/>
            <person name="Wyrwa K."/>
            <person name="Szczepaniak A."/>
            <person name="Rychel S."/>
            <person name="Karlowski W."/>
            <person name="Wolko B."/>
            <person name="Naganowska B."/>
        </authorList>
    </citation>
    <scope>NUCLEOTIDE SEQUENCE</scope>
</reference>
<gene>
    <name evidence="1" type="ORF">IPGPOLAND_0000027</name>
</gene>
<dbReference type="EMBL" id="HF937079">
    <property type="protein sequence ID" value="CCW03294.1"/>
    <property type="molecule type" value="Genomic_DNA"/>
</dbReference>
<dbReference type="AlphaFoldDB" id="A0A0D6DQE0"/>